<dbReference type="InterPro" id="IPR037930">
    <property type="entry name" value="Tom40"/>
</dbReference>
<evidence type="ECO:0000256" key="10">
    <source>
        <dbReference type="SAM" id="MobiDB-lite"/>
    </source>
</evidence>
<dbReference type="GO" id="GO:0008320">
    <property type="term" value="F:protein transmembrane transporter activity"/>
    <property type="evidence" value="ECO:0007669"/>
    <property type="project" value="InterPro"/>
</dbReference>
<dbReference type="GO" id="GO:0005741">
    <property type="term" value="C:mitochondrial outer membrane"/>
    <property type="evidence" value="ECO:0007669"/>
    <property type="project" value="UniProtKB-SubCell"/>
</dbReference>
<dbReference type="AlphaFoldDB" id="A0A2P6NYT4"/>
<gene>
    <name evidence="11" type="ORF">PROFUN_01831</name>
</gene>
<keyword evidence="9" id="KW-0472">Membrane</keyword>
<organism evidence="11 12">
    <name type="scientific">Planoprotostelium fungivorum</name>
    <dbReference type="NCBI Taxonomy" id="1890364"/>
    <lineage>
        <taxon>Eukaryota</taxon>
        <taxon>Amoebozoa</taxon>
        <taxon>Evosea</taxon>
        <taxon>Variosea</taxon>
        <taxon>Cavosteliida</taxon>
        <taxon>Cavosteliaceae</taxon>
        <taxon>Planoprotostelium</taxon>
    </lineage>
</organism>
<evidence type="ECO:0000313" key="11">
    <source>
        <dbReference type="EMBL" id="PRP89111.1"/>
    </source>
</evidence>
<dbReference type="Proteomes" id="UP000241769">
    <property type="component" value="Unassembled WGS sequence"/>
</dbReference>
<dbReference type="STRING" id="1890364.A0A2P6NYT4"/>
<sequence length="333" mass="36520">MSWLFGGKDKKDIPAEDLSITINPSPLPEKPETPKIPPTPPAIRDINGLSPGRIEEPQERLKSLITPDPIEGFKIEVNRMIPNQTLVVTHSVSGLATDKPSYTLTTQTQRGSMLWLSRFDSAGAVMGRVLLDGRNWAMSLTGQAGVGQVPSVADVLYEYYGGKTWTAGFRLGLPSSLQLNFFQSITRNFAAGFQASISPTKPENAIISCFRYQPRDNKSCFTLQAAASYLATGAHFNPVPGVQFGAEAVVAAGPQQMQSSLSGGVECQFMWSRWKGTFDDKLVLNTIYEENLTPNLKGTVSMTKDYTKGDFKFGAGITFSDLFPERQPQEEHE</sequence>
<keyword evidence="6" id="KW-1000">Mitochondrion outer membrane</keyword>
<evidence type="ECO:0000256" key="6">
    <source>
        <dbReference type="ARBA" id="ARBA00022787"/>
    </source>
</evidence>
<keyword evidence="7" id="KW-0653">Protein transport</keyword>
<dbReference type="OrthoDB" id="19656at2759"/>
<proteinExistence type="inferred from homology"/>
<dbReference type="InParanoid" id="A0A2P6NYT4"/>
<dbReference type="InterPro" id="IPR027246">
    <property type="entry name" value="Porin_Euk/Tom40"/>
</dbReference>
<dbReference type="EMBL" id="MDYQ01000005">
    <property type="protein sequence ID" value="PRP89111.1"/>
    <property type="molecule type" value="Genomic_DNA"/>
</dbReference>
<evidence type="ECO:0000313" key="12">
    <source>
        <dbReference type="Proteomes" id="UP000241769"/>
    </source>
</evidence>
<dbReference type="InterPro" id="IPR023614">
    <property type="entry name" value="Porin_dom_sf"/>
</dbReference>
<comment type="similarity">
    <text evidence="2">Belongs to the Tom40 family.</text>
</comment>
<evidence type="ECO:0000256" key="4">
    <source>
        <dbReference type="ARBA" id="ARBA00022452"/>
    </source>
</evidence>
<evidence type="ECO:0000256" key="2">
    <source>
        <dbReference type="ARBA" id="ARBA00010510"/>
    </source>
</evidence>
<accession>A0A2P6NYT4</accession>
<comment type="caution">
    <text evidence="11">The sequence shown here is derived from an EMBL/GenBank/DDBJ whole genome shotgun (WGS) entry which is preliminary data.</text>
</comment>
<keyword evidence="5" id="KW-0812">Transmembrane</keyword>
<dbReference type="PANTHER" id="PTHR10802">
    <property type="entry name" value="MITOCHONDRIAL IMPORT RECEPTOR SUBUNIT TOM40"/>
    <property type="match status" value="1"/>
</dbReference>
<evidence type="ECO:0000256" key="3">
    <source>
        <dbReference type="ARBA" id="ARBA00022448"/>
    </source>
</evidence>
<keyword evidence="3" id="KW-0813">Transport</keyword>
<evidence type="ECO:0000256" key="5">
    <source>
        <dbReference type="ARBA" id="ARBA00022692"/>
    </source>
</evidence>
<evidence type="ECO:0000256" key="9">
    <source>
        <dbReference type="ARBA" id="ARBA00023136"/>
    </source>
</evidence>
<protein>
    <submittedName>
        <fullName evidence="11">Mitochondrial Protein Translocase (MPT) Family</fullName>
    </submittedName>
</protein>
<keyword evidence="4" id="KW-1134">Transmembrane beta strand</keyword>
<keyword evidence="8" id="KW-0496">Mitochondrion</keyword>
<feature type="region of interest" description="Disordered" evidence="10">
    <location>
        <begin position="1"/>
        <end position="57"/>
    </location>
</feature>
<name>A0A2P6NYT4_9EUKA</name>
<evidence type="ECO:0000256" key="1">
    <source>
        <dbReference type="ARBA" id="ARBA00004374"/>
    </source>
</evidence>
<evidence type="ECO:0000256" key="8">
    <source>
        <dbReference type="ARBA" id="ARBA00023128"/>
    </source>
</evidence>
<keyword evidence="12" id="KW-1185">Reference proteome</keyword>
<reference evidence="11 12" key="1">
    <citation type="journal article" date="2018" name="Genome Biol. Evol.">
        <title>Multiple Roots of Fruiting Body Formation in Amoebozoa.</title>
        <authorList>
            <person name="Hillmann F."/>
            <person name="Forbes G."/>
            <person name="Novohradska S."/>
            <person name="Ferling I."/>
            <person name="Riege K."/>
            <person name="Groth M."/>
            <person name="Westermann M."/>
            <person name="Marz M."/>
            <person name="Spaller T."/>
            <person name="Winckler T."/>
            <person name="Schaap P."/>
            <person name="Glockner G."/>
        </authorList>
    </citation>
    <scope>NUCLEOTIDE SEQUENCE [LARGE SCALE GENOMIC DNA]</scope>
    <source>
        <strain evidence="11 12">Jena</strain>
    </source>
</reference>
<comment type="subcellular location">
    <subcellularLocation>
        <location evidence="1">Mitochondrion outer membrane</location>
        <topology evidence="1">Multi-pass membrane protein</topology>
    </subcellularLocation>
</comment>
<dbReference type="Gene3D" id="2.40.160.10">
    <property type="entry name" value="Porin"/>
    <property type="match status" value="1"/>
</dbReference>
<dbReference type="Pfam" id="PF01459">
    <property type="entry name" value="Porin_3"/>
    <property type="match status" value="1"/>
</dbReference>
<dbReference type="GO" id="GO:0030150">
    <property type="term" value="P:protein import into mitochondrial matrix"/>
    <property type="evidence" value="ECO:0007669"/>
    <property type="project" value="InterPro"/>
</dbReference>
<evidence type="ECO:0000256" key="7">
    <source>
        <dbReference type="ARBA" id="ARBA00022927"/>
    </source>
</evidence>